<comment type="caution">
    <text evidence="8">The sequence shown here is derived from an EMBL/GenBank/DDBJ whole genome shotgun (WGS) entry which is preliminary data.</text>
</comment>
<evidence type="ECO:0000313" key="8">
    <source>
        <dbReference type="EMBL" id="OMH78461.1"/>
    </source>
</evidence>
<dbReference type="Gene3D" id="4.10.240.10">
    <property type="entry name" value="Zn(2)-C6 fungal-type DNA-binding domain"/>
    <property type="match status" value="1"/>
</dbReference>
<keyword evidence="9" id="KW-1185">Reference proteome</keyword>
<evidence type="ECO:0000259" key="7">
    <source>
        <dbReference type="PROSITE" id="PS50048"/>
    </source>
</evidence>
<accession>A0A1R1PBZ0</accession>
<dbReference type="InterPro" id="IPR001138">
    <property type="entry name" value="Zn2Cys6_DnaBD"/>
</dbReference>
<evidence type="ECO:0000256" key="4">
    <source>
        <dbReference type="ARBA" id="ARBA00023163"/>
    </source>
</evidence>
<dbReference type="OrthoDB" id="39175at2759"/>
<dbReference type="PANTHER" id="PTHR47338">
    <property type="entry name" value="ZN(II)2CYS6 TRANSCRIPTION FACTOR (EUROFUNG)-RELATED"/>
    <property type="match status" value="1"/>
</dbReference>
<dbReference type="SMART" id="SM00066">
    <property type="entry name" value="GAL4"/>
    <property type="match status" value="1"/>
</dbReference>
<protein>
    <recommendedName>
        <fullName evidence="7">Zn(2)-C6 fungal-type domain-containing protein</fullName>
    </recommendedName>
</protein>
<keyword evidence="5" id="KW-0539">Nucleus</keyword>
<feature type="compositionally biased region" description="Polar residues" evidence="6">
    <location>
        <begin position="419"/>
        <end position="434"/>
    </location>
</feature>
<evidence type="ECO:0000256" key="6">
    <source>
        <dbReference type="SAM" id="MobiDB-lite"/>
    </source>
</evidence>
<dbReference type="CDD" id="cd12148">
    <property type="entry name" value="fungal_TF_MHR"/>
    <property type="match status" value="1"/>
</dbReference>
<evidence type="ECO:0000256" key="2">
    <source>
        <dbReference type="ARBA" id="ARBA00022723"/>
    </source>
</evidence>
<dbReference type="Pfam" id="PF04082">
    <property type="entry name" value="Fungal_trans"/>
    <property type="match status" value="1"/>
</dbReference>
<dbReference type="SUPFAM" id="SSF57701">
    <property type="entry name" value="Zn2/Cys6 DNA-binding domain"/>
    <property type="match status" value="1"/>
</dbReference>
<dbReference type="GO" id="GO:0006351">
    <property type="term" value="P:DNA-templated transcription"/>
    <property type="evidence" value="ECO:0007669"/>
    <property type="project" value="InterPro"/>
</dbReference>
<feature type="region of interest" description="Disordered" evidence="6">
    <location>
        <begin position="418"/>
        <end position="488"/>
    </location>
</feature>
<dbReference type="GO" id="GO:0005634">
    <property type="term" value="C:nucleus"/>
    <property type="evidence" value="ECO:0007669"/>
    <property type="project" value="UniProtKB-SubCell"/>
</dbReference>
<dbReference type="GO" id="GO:0000981">
    <property type="term" value="F:DNA-binding transcription factor activity, RNA polymerase II-specific"/>
    <property type="evidence" value="ECO:0007669"/>
    <property type="project" value="InterPro"/>
</dbReference>
<feature type="region of interest" description="Disordered" evidence="6">
    <location>
        <begin position="55"/>
        <end position="79"/>
    </location>
</feature>
<proteinExistence type="predicted"/>
<gene>
    <name evidence="8" type="ORF">AX774_g8145</name>
</gene>
<feature type="compositionally biased region" description="Polar residues" evidence="6">
    <location>
        <begin position="442"/>
        <end position="481"/>
    </location>
</feature>
<dbReference type="CDD" id="cd00067">
    <property type="entry name" value="GAL4"/>
    <property type="match status" value="1"/>
</dbReference>
<dbReference type="PANTHER" id="PTHR47338:SF5">
    <property type="entry name" value="ZN(II)2CYS6 TRANSCRIPTION FACTOR (EUROFUNG)"/>
    <property type="match status" value="1"/>
</dbReference>
<keyword evidence="3" id="KW-0805">Transcription regulation</keyword>
<keyword evidence="4" id="KW-0804">Transcription</keyword>
<dbReference type="EMBL" id="LSSK01001922">
    <property type="protein sequence ID" value="OMH78461.1"/>
    <property type="molecule type" value="Genomic_DNA"/>
</dbReference>
<evidence type="ECO:0000256" key="1">
    <source>
        <dbReference type="ARBA" id="ARBA00004123"/>
    </source>
</evidence>
<dbReference type="Pfam" id="PF00172">
    <property type="entry name" value="Zn_clus"/>
    <property type="match status" value="1"/>
</dbReference>
<organism evidence="8 9">
    <name type="scientific">Zancudomyces culisetae</name>
    <name type="common">Gut fungus</name>
    <name type="synonym">Smittium culisetae</name>
    <dbReference type="NCBI Taxonomy" id="1213189"/>
    <lineage>
        <taxon>Eukaryota</taxon>
        <taxon>Fungi</taxon>
        <taxon>Fungi incertae sedis</taxon>
        <taxon>Zoopagomycota</taxon>
        <taxon>Kickxellomycotina</taxon>
        <taxon>Harpellomycetes</taxon>
        <taxon>Harpellales</taxon>
        <taxon>Legeriomycetaceae</taxon>
        <taxon>Zancudomyces</taxon>
    </lineage>
</organism>
<dbReference type="InterPro" id="IPR050815">
    <property type="entry name" value="TF_fung"/>
</dbReference>
<dbReference type="Proteomes" id="UP000188320">
    <property type="component" value="Unassembled WGS sequence"/>
</dbReference>
<dbReference type="PROSITE" id="PS00463">
    <property type="entry name" value="ZN2_CY6_FUNGAL_1"/>
    <property type="match status" value="1"/>
</dbReference>
<feature type="domain" description="Zn(2)-C6 fungal-type" evidence="7">
    <location>
        <begin position="18"/>
        <end position="48"/>
    </location>
</feature>
<name>A0A1R1PBZ0_ZANCU</name>
<comment type="subcellular location">
    <subcellularLocation>
        <location evidence="1">Nucleus</location>
    </subcellularLocation>
</comment>
<dbReference type="InterPro" id="IPR007219">
    <property type="entry name" value="XnlR_reg_dom"/>
</dbReference>
<keyword evidence="2" id="KW-0479">Metal-binding</keyword>
<dbReference type="GO" id="GO:0008270">
    <property type="term" value="F:zinc ion binding"/>
    <property type="evidence" value="ECO:0007669"/>
    <property type="project" value="InterPro"/>
</dbReference>
<evidence type="ECO:0000256" key="3">
    <source>
        <dbReference type="ARBA" id="ARBA00023015"/>
    </source>
</evidence>
<evidence type="ECO:0000313" key="9">
    <source>
        <dbReference type="Proteomes" id="UP000188320"/>
    </source>
</evidence>
<dbReference type="PROSITE" id="PS50048">
    <property type="entry name" value="ZN2_CY6_FUNGAL_2"/>
    <property type="match status" value="1"/>
</dbReference>
<reference evidence="9" key="1">
    <citation type="submission" date="2017-01" db="EMBL/GenBank/DDBJ databases">
        <authorList>
            <person name="Wang Y."/>
            <person name="White M."/>
            <person name="Kvist S."/>
            <person name="Moncalvo J.-M."/>
        </authorList>
    </citation>
    <scope>NUCLEOTIDE SEQUENCE [LARGE SCALE GENOMIC DNA]</scope>
    <source>
        <strain evidence="9">COL-18-3</strain>
    </source>
</reference>
<sequence>MNEKPAKKEESKLPKVMACTYCRKKKIKCDGTLPTCGMCKKTQNKCIYVVTRRRGRPSRVPKDTERSYNEPLPKILPKKPEDHNITHILIRGQDELLWRNPGINTKKYEYTRPSRNTTQLYYNNNNNNNMTNNHVEFARGEVANNHIDQYDEYKSNKRPRSEVGENMGGSVNTDTHVLINGVENKRQFSVGGIFEVAKQLGNRSPTPTIIVPAIPPPMTSKAYQDPGIMAFFHYFNTQIPLVHWPSFREAYDDGTVPKYLVLAMRALSRRYSKQPSVVLSENLYSTGMDLAAISSSLAEIAMQQDPTTSLIQTLLLLSIYEFGIGNANKALDRRKSAIQIAYKTGINQLDSRPKNRRERALIIAENCRRVWWLLLYCDRFFTMILSRPEVRPIIDEGSFRVRLPSILVYSDTGVHTEDTINTGNAGSAKTSTSDHTTDYPAKNNSDTFASGNSSITDDNQSSSKSITVPTGEYNNEPNNHAQPKRSDAEFGQYDDVRVVRWHHTVAPFTLIIGHIMYQRQVAFRLFGSNLRKRPIAEILSDSGWLSSLSEFLRNYLVIDAEITQWESALGLSLFSSAFSPCTNTDFTNNNDDTSSHHSFLSASNYHNELKFSAVVIQHQLLGLYVYNSLKNYIQELSIVCIPILWLKSVVSHAWQKIAIATENIRVKGLQKLLSVSENGGEYESNRTLKRLLSSTPLPSPPYSHTQFGKPDGSRSVSSTDLEWEFYAPHASYLYFISAKVAITLHHLSKSITNVSSSTDIKLQLDSFTFLLTACKKYWNDRDYLILIDHLLSSPSLFADLDHVYEHILLELDKKLSL</sequence>
<dbReference type="GO" id="GO:0003677">
    <property type="term" value="F:DNA binding"/>
    <property type="evidence" value="ECO:0007669"/>
    <property type="project" value="InterPro"/>
</dbReference>
<evidence type="ECO:0000256" key="5">
    <source>
        <dbReference type="ARBA" id="ARBA00023242"/>
    </source>
</evidence>
<dbReference type="InterPro" id="IPR036864">
    <property type="entry name" value="Zn2-C6_fun-type_DNA-bd_sf"/>
</dbReference>
<dbReference type="AlphaFoldDB" id="A0A1R1PBZ0"/>